<dbReference type="Proteomes" id="UP000614460">
    <property type="component" value="Unassembled WGS sequence"/>
</dbReference>
<gene>
    <name evidence="3" type="ORF">GCM10011516_11230</name>
</gene>
<keyword evidence="4" id="KW-1185">Reference proteome</keyword>
<comment type="caution">
    <text evidence="3">The sequence shown here is derived from an EMBL/GenBank/DDBJ whole genome shotgun (WGS) entry which is preliminary data.</text>
</comment>
<dbReference type="PANTHER" id="PTHR48081">
    <property type="entry name" value="AB HYDROLASE SUPERFAMILY PROTEIN C4A8.06C"/>
    <property type="match status" value="1"/>
</dbReference>
<dbReference type="Gene3D" id="3.40.50.1820">
    <property type="entry name" value="alpha/beta hydrolase"/>
    <property type="match status" value="1"/>
</dbReference>
<dbReference type="InterPro" id="IPR013094">
    <property type="entry name" value="AB_hydrolase_3"/>
</dbReference>
<sequence length="350" mass="39176">MKNILIYCLTFIFPYLLQAQEHKDIKILSKEEVSKRLLPQFSPLAFMPVTEVNLKHIKEEREKQGKLEIPKISNADSVDIIYKMIPGLNAGDPEIPIRIYKPKTSEKTPIFLWFHGGGYVYGSLNWDHQNCASIAVRSNVLVISVDYRFAPEHKYPAAVHDAYASFLWSIKNAPQLNADPSLVGVGGGSAGAGIAGSLVLMNREKKGPEIKLQALFFPPGNIDTTSVSMRELWEIPGVKGADIPILLSYYFGENYKNNLPKNAILGEIEDYRNLPATYLATCGVDPLRDAGLDIGIKLIEAGVPVELHNFPGYPHGMLPERVFPELYHFLKTYYYLDHSLNKNSLAKSQD</sequence>
<reference evidence="3" key="1">
    <citation type="journal article" date="2014" name="Int. J. Syst. Evol. Microbiol.">
        <title>Complete genome sequence of Corynebacterium casei LMG S-19264T (=DSM 44701T), isolated from a smear-ripened cheese.</title>
        <authorList>
            <consortium name="US DOE Joint Genome Institute (JGI-PGF)"/>
            <person name="Walter F."/>
            <person name="Albersmeier A."/>
            <person name="Kalinowski J."/>
            <person name="Ruckert C."/>
        </authorList>
    </citation>
    <scope>NUCLEOTIDE SEQUENCE</scope>
    <source>
        <strain evidence="3">CGMCC 1.15966</strain>
    </source>
</reference>
<dbReference type="InterPro" id="IPR050300">
    <property type="entry name" value="GDXG_lipolytic_enzyme"/>
</dbReference>
<reference evidence="3" key="2">
    <citation type="submission" date="2020-09" db="EMBL/GenBank/DDBJ databases">
        <authorList>
            <person name="Sun Q."/>
            <person name="Zhou Y."/>
        </authorList>
    </citation>
    <scope>NUCLEOTIDE SEQUENCE</scope>
    <source>
        <strain evidence="3">CGMCC 1.15966</strain>
    </source>
</reference>
<organism evidence="3 4">
    <name type="scientific">Sphingobacterium cellulitidis</name>
    <dbReference type="NCBI Taxonomy" id="1768011"/>
    <lineage>
        <taxon>Bacteria</taxon>
        <taxon>Pseudomonadati</taxon>
        <taxon>Bacteroidota</taxon>
        <taxon>Sphingobacteriia</taxon>
        <taxon>Sphingobacteriales</taxon>
        <taxon>Sphingobacteriaceae</taxon>
        <taxon>Sphingobacterium</taxon>
    </lineage>
</organism>
<feature type="domain" description="Alpha/beta hydrolase fold-3" evidence="2">
    <location>
        <begin position="112"/>
        <end position="317"/>
    </location>
</feature>
<dbReference type="PANTHER" id="PTHR48081:SF8">
    <property type="entry name" value="ALPHA_BETA HYDROLASE FOLD-3 DOMAIN-CONTAINING PROTEIN-RELATED"/>
    <property type="match status" value="1"/>
</dbReference>
<dbReference type="InterPro" id="IPR029058">
    <property type="entry name" value="AB_hydrolase_fold"/>
</dbReference>
<dbReference type="EMBL" id="BMKM01000002">
    <property type="protein sequence ID" value="GGE15160.1"/>
    <property type="molecule type" value="Genomic_DNA"/>
</dbReference>
<evidence type="ECO:0000259" key="2">
    <source>
        <dbReference type="Pfam" id="PF07859"/>
    </source>
</evidence>
<proteinExistence type="predicted"/>
<name>A0A8H9FXW7_9SPHI</name>
<evidence type="ECO:0000313" key="3">
    <source>
        <dbReference type="EMBL" id="GGE15160.1"/>
    </source>
</evidence>
<dbReference type="GO" id="GO:0016787">
    <property type="term" value="F:hydrolase activity"/>
    <property type="evidence" value="ECO:0007669"/>
    <property type="project" value="UniProtKB-KW"/>
</dbReference>
<dbReference type="AlphaFoldDB" id="A0A8H9FXW7"/>
<dbReference type="SUPFAM" id="SSF53474">
    <property type="entry name" value="alpha/beta-Hydrolases"/>
    <property type="match status" value="1"/>
</dbReference>
<evidence type="ECO:0000313" key="4">
    <source>
        <dbReference type="Proteomes" id="UP000614460"/>
    </source>
</evidence>
<dbReference type="RefSeq" id="WP_182498857.1">
    <property type="nucleotide sequence ID" value="NZ_BMKM01000002.1"/>
</dbReference>
<evidence type="ECO:0000256" key="1">
    <source>
        <dbReference type="ARBA" id="ARBA00022801"/>
    </source>
</evidence>
<dbReference type="Pfam" id="PF07859">
    <property type="entry name" value="Abhydrolase_3"/>
    <property type="match status" value="1"/>
</dbReference>
<protein>
    <recommendedName>
        <fullName evidence="2">Alpha/beta hydrolase fold-3 domain-containing protein</fullName>
    </recommendedName>
</protein>
<keyword evidence="1" id="KW-0378">Hydrolase</keyword>
<accession>A0A8H9FXW7</accession>